<keyword evidence="1" id="KW-0677">Repeat</keyword>
<dbReference type="HOGENOM" id="CLU_282693_0_0_1"/>
<keyword evidence="2 3" id="KW-0040">ANK repeat</keyword>
<evidence type="ECO:0000259" key="5">
    <source>
        <dbReference type="PROSITE" id="PS50188"/>
    </source>
</evidence>
<evidence type="ECO:0000313" key="6">
    <source>
        <dbReference type="EMBL" id="EWZ00201.1"/>
    </source>
</evidence>
<dbReference type="Pfam" id="PF12796">
    <property type="entry name" value="Ank_2"/>
    <property type="match status" value="4"/>
</dbReference>
<sequence>MWSIASQLPKDILTKDQHEIIVDGSQTFDSYSFGRTWLRAKLSHRKLSTIVRKMESFGLGSSTDILLCIIPALSSHRILPSQKILKLMPRVGPEQGWGEVAICYKKLLETVKVGKVAEDDRFNASIFTAAMDFVFLATEPYDELIKPSTELDEELKNLVQNLIGPRFSGIMEKLVPFYHLQRRQEMLRDMLQRFHGLEGMPQCLEIFEGDNPLDEIFATNVVGFTRNHLKVRSTMESFAFIISISQKIKKGEKDLEERDIFGCTPYYYFCLLLDRFDLSFFLWTLQERVRGLPRLVDNLGRSPIHIAAREGMRQSLEQVLQELSNENKGQVVRTSGLDGMTYLHLIARSGDLDCLKLITPWVKPLLSKRDSWGRQPLHIAAKFENYDFALKLLEMGAPFDQADETGRTPVDYYVDRRKDRSGKSDEAPLGTNLFEKFLELAMEYPHRLYSNGKTFLHSAIEISDERTIYKLLQKFDIEARDNDDRTALHYAILAGRKSMAQSLIKGKLCGQEVKAADTLTRDAHNMTPLMMAVKNDLVEVAELLLDWLGLKSAHENDEHGKTMLHYAGGVDIAKCLIGKGWNPLTTDQDGRTALHVAISARNESVAEYLLGVDRVQQEPSDNDKESLLVTACKSGASAVVPQIISKFPHIINDKDEQHHLPPISWACQNGHSAIVETLVDHDEINVNMAVELPHRDSYGRFEGYTPLHFAVQAKSGLCVKELLRHPKIELGHKNRYRQTPLQMALDGDCQETARLLLQDKQTTDEERMEFIKNFVYCSSSPFYHIVSDVLGSFKDKDQVHKFMLWLADGLATTHLPTSLTLFGESLKKGSWNCLSLPYHVAVLLDDVDLVKTLRAHHVNEEARDEDDWSWVDYARRFDRNNRFTSLVRNVQSLNVKKKPTALVSTDLPNSIEITACRAHGHINCSQAHDVRVTEEIEDEKYVCIRSKHCISPDDRAFYFEIKIHNDSPSHIVGIGFRGSHDDEAEFPGWEHRSWGYHGDDGGLYIEGSQANPSSDFGESGTFASGDVVGVCLNTETGKGFCTRNGKMLKMGNAFKLPDRRFNHGKLYPCVGLVLGRRGKGLHFTVNFGDPQLHPFEYQGSLEFD</sequence>
<feature type="repeat" description="ANK" evidence="3">
    <location>
        <begin position="589"/>
        <end position="610"/>
    </location>
</feature>
<dbReference type="InterPro" id="IPR001870">
    <property type="entry name" value="B30.2/SPRY"/>
</dbReference>
<dbReference type="Gene3D" id="1.25.40.20">
    <property type="entry name" value="Ankyrin repeat-containing domain"/>
    <property type="match status" value="3"/>
</dbReference>
<evidence type="ECO:0000256" key="3">
    <source>
        <dbReference type="PROSITE-ProRule" id="PRU00023"/>
    </source>
</evidence>
<dbReference type="Gene3D" id="2.60.120.920">
    <property type="match status" value="1"/>
</dbReference>
<organism evidence="6 7">
    <name type="scientific">Fusarium oxysporum NRRL 32931</name>
    <dbReference type="NCBI Taxonomy" id="660029"/>
    <lineage>
        <taxon>Eukaryota</taxon>
        <taxon>Fungi</taxon>
        <taxon>Dikarya</taxon>
        <taxon>Ascomycota</taxon>
        <taxon>Pezizomycotina</taxon>
        <taxon>Sordariomycetes</taxon>
        <taxon>Hypocreomycetidae</taxon>
        <taxon>Hypocreales</taxon>
        <taxon>Nectriaceae</taxon>
        <taxon>Fusarium</taxon>
        <taxon>Fusarium oxysporum species complex</taxon>
    </lineage>
</organism>
<dbReference type="OrthoDB" id="194358at2759"/>
<dbReference type="PANTHER" id="PTHR24198">
    <property type="entry name" value="ANKYRIN REPEAT AND PROTEIN KINASE DOMAIN-CONTAINING PROTEIN"/>
    <property type="match status" value="1"/>
</dbReference>
<dbReference type="InterPro" id="IPR013320">
    <property type="entry name" value="ConA-like_dom_sf"/>
</dbReference>
<dbReference type="SMART" id="SM00248">
    <property type="entry name" value="ANK"/>
    <property type="match status" value="13"/>
</dbReference>
<accession>W9J3M1</accession>
<evidence type="ECO:0000256" key="4">
    <source>
        <dbReference type="SAM" id="Coils"/>
    </source>
</evidence>
<dbReference type="PANTHER" id="PTHR24198:SF165">
    <property type="entry name" value="ANKYRIN REPEAT-CONTAINING PROTEIN-RELATED"/>
    <property type="match status" value="1"/>
</dbReference>
<feature type="repeat" description="ANK" evidence="3">
    <location>
        <begin position="372"/>
        <end position="404"/>
    </location>
</feature>
<name>W9J3M1_FUSOX</name>
<dbReference type="SUPFAM" id="SSF49899">
    <property type="entry name" value="Concanavalin A-like lectins/glucanases"/>
    <property type="match status" value="1"/>
</dbReference>
<dbReference type="SUPFAM" id="SSF140860">
    <property type="entry name" value="Pseudo ankyrin repeat-like"/>
    <property type="match status" value="1"/>
</dbReference>
<dbReference type="SUPFAM" id="SSF48403">
    <property type="entry name" value="Ankyrin repeat"/>
    <property type="match status" value="3"/>
</dbReference>
<gene>
    <name evidence="6" type="ORF">FOYG_00089</name>
</gene>
<evidence type="ECO:0000313" key="7">
    <source>
        <dbReference type="Proteomes" id="UP000030753"/>
    </source>
</evidence>
<protein>
    <recommendedName>
        <fullName evidence="5">B30.2/SPRY domain-containing protein</fullName>
    </recommendedName>
</protein>
<dbReference type="InterPro" id="IPR003877">
    <property type="entry name" value="SPRY_dom"/>
</dbReference>
<proteinExistence type="predicted"/>
<dbReference type="InterPro" id="IPR044736">
    <property type="entry name" value="Gid1/RanBPM/SPLA_SPRY"/>
</dbReference>
<feature type="coiled-coil region" evidence="4">
    <location>
        <begin position="306"/>
        <end position="333"/>
    </location>
</feature>
<dbReference type="PROSITE" id="PS50188">
    <property type="entry name" value="B302_SPRY"/>
    <property type="match status" value="1"/>
</dbReference>
<dbReference type="Proteomes" id="UP000030753">
    <property type="component" value="Unassembled WGS sequence"/>
</dbReference>
<dbReference type="SMART" id="SM00449">
    <property type="entry name" value="SPRY"/>
    <property type="match status" value="1"/>
</dbReference>
<dbReference type="InterPro" id="IPR036770">
    <property type="entry name" value="Ankyrin_rpt-contain_sf"/>
</dbReference>
<reference evidence="6 7" key="1">
    <citation type="submission" date="2011-06" db="EMBL/GenBank/DDBJ databases">
        <title>The Genome Sequence of Fusarium oxysporum FOSC 3-a.</title>
        <authorList>
            <consortium name="The Broad Institute Genome Sequencing Platform"/>
            <person name="Ma L.-J."/>
            <person name="Gale L.R."/>
            <person name="Schwartz D.C."/>
            <person name="Zhou S."/>
            <person name="Corby-Kistler H."/>
            <person name="Young S.K."/>
            <person name="Zeng Q."/>
            <person name="Gargeya S."/>
            <person name="Fitzgerald M."/>
            <person name="Haas B."/>
            <person name="Abouelleil A."/>
            <person name="Alvarado L."/>
            <person name="Arachchi H.M."/>
            <person name="Berlin A."/>
            <person name="Brown A."/>
            <person name="Chapman S.B."/>
            <person name="Chen Z."/>
            <person name="Dunbar C."/>
            <person name="Freedman E."/>
            <person name="Gearin G."/>
            <person name="Gellesch M."/>
            <person name="Goldberg J."/>
            <person name="Griggs A."/>
            <person name="Gujja S."/>
            <person name="Heiman D."/>
            <person name="Howarth C."/>
            <person name="Larson L."/>
            <person name="Lui A."/>
            <person name="MacDonald P.J.P."/>
            <person name="Mehta T."/>
            <person name="Montmayeur A."/>
            <person name="Murphy C."/>
            <person name="Neiman D."/>
            <person name="Pearson M."/>
            <person name="Priest M."/>
            <person name="Roberts A."/>
            <person name="Saif S."/>
            <person name="Shea T."/>
            <person name="Shenoy N."/>
            <person name="Sisk P."/>
            <person name="Stolte C."/>
            <person name="Sykes S."/>
            <person name="Wortman J."/>
            <person name="Nusbaum C."/>
            <person name="Birren B."/>
        </authorList>
    </citation>
    <scope>NUCLEOTIDE SEQUENCE [LARGE SCALE GENOMIC DNA]</scope>
    <source>
        <strain evidence="7">FOSC 3-a</strain>
    </source>
</reference>
<dbReference type="InterPro" id="IPR002110">
    <property type="entry name" value="Ankyrin_rpt"/>
</dbReference>
<dbReference type="PROSITE" id="PS50088">
    <property type="entry name" value="ANK_REPEAT"/>
    <property type="match status" value="2"/>
</dbReference>
<dbReference type="InterPro" id="IPR043136">
    <property type="entry name" value="B30.2/SPRY_sf"/>
</dbReference>
<dbReference type="EMBL" id="JH717839">
    <property type="protein sequence ID" value="EWZ00201.1"/>
    <property type="molecule type" value="Genomic_DNA"/>
</dbReference>
<dbReference type="CDD" id="cd12885">
    <property type="entry name" value="SPRY_RanBP_like"/>
    <property type="match status" value="1"/>
</dbReference>
<evidence type="ECO:0000256" key="1">
    <source>
        <dbReference type="ARBA" id="ARBA00022737"/>
    </source>
</evidence>
<evidence type="ECO:0000256" key="2">
    <source>
        <dbReference type="ARBA" id="ARBA00023043"/>
    </source>
</evidence>
<dbReference type="AlphaFoldDB" id="W9J3M1"/>
<keyword evidence="4" id="KW-0175">Coiled coil</keyword>
<dbReference type="Pfam" id="PF00622">
    <property type="entry name" value="SPRY"/>
    <property type="match status" value="1"/>
</dbReference>
<dbReference type="PROSITE" id="PS50297">
    <property type="entry name" value="ANK_REP_REGION"/>
    <property type="match status" value="2"/>
</dbReference>
<feature type="domain" description="B30.2/SPRY" evidence="5">
    <location>
        <begin position="880"/>
        <end position="1092"/>
    </location>
</feature>